<gene>
    <name evidence="2" type="ORF">SAMN05444171_1002</name>
</gene>
<dbReference type="AlphaFoldDB" id="A0A1M7LY08"/>
<dbReference type="RefSeq" id="WP_074816346.1">
    <property type="nucleotide sequence ID" value="NZ_FNTI01000001.1"/>
</dbReference>
<organism evidence="2 3">
    <name type="scientific">Bradyrhizobium lablabi</name>
    <dbReference type="NCBI Taxonomy" id="722472"/>
    <lineage>
        <taxon>Bacteria</taxon>
        <taxon>Pseudomonadati</taxon>
        <taxon>Pseudomonadota</taxon>
        <taxon>Alphaproteobacteria</taxon>
        <taxon>Hyphomicrobiales</taxon>
        <taxon>Nitrobacteraceae</taxon>
        <taxon>Bradyrhizobium</taxon>
    </lineage>
</organism>
<feature type="compositionally biased region" description="Polar residues" evidence="1">
    <location>
        <begin position="38"/>
        <end position="56"/>
    </location>
</feature>
<dbReference type="EMBL" id="FNTI01000001">
    <property type="protein sequence ID" value="SEC25679.1"/>
    <property type="molecule type" value="Genomic_DNA"/>
</dbReference>
<dbReference type="OrthoDB" id="7190664at2"/>
<sequence>MSRHNEMPPVPPANRSQKGTGDHAEVNKDASKGHDDIQNSAEQGDTANIKQNTTNAGFFKGRRVK</sequence>
<protein>
    <submittedName>
        <fullName evidence="2">Uncharacterized protein</fullName>
    </submittedName>
</protein>
<name>A0A1M7LY08_9BRAD</name>
<feature type="compositionally biased region" description="Basic and acidic residues" evidence="1">
    <location>
        <begin position="20"/>
        <end position="37"/>
    </location>
</feature>
<evidence type="ECO:0000313" key="2">
    <source>
        <dbReference type="EMBL" id="SEC25679.1"/>
    </source>
</evidence>
<proteinExistence type="predicted"/>
<feature type="region of interest" description="Disordered" evidence="1">
    <location>
        <begin position="1"/>
        <end position="65"/>
    </location>
</feature>
<dbReference type="Proteomes" id="UP000183208">
    <property type="component" value="Unassembled WGS sequence"/>
</dbReference>
<reference evidence="2 3" key="1">
    <citation type="submission" date="2016-10" db="EMBL/GenBank/DDBJ databases">
        <authorList>
            <person name="de Groot N.N."/>
        </authorList>
    </citation>
    <scope>NUCLEOTIDE SEQUENCE [LARGE SCALE GENOMIC DNA]</scope>
    <source>
        <strain evidence="2 3">GAS522</strain>
    </source>
</reference>
<evidence type="ECO:0000256" key="1">
    <source>
        <dbReference type="SAM" id="MobiDB-lite"/>
    </source>
</evidence>
<accession>A0A1M7LY08</accession>
<evidence type="ECO:0000313" key="3">
    <source>
        <dbReference type="Proteomes" id="UP000183208"/>
    </source>
</evidence>